<keyword evidence="1" id="KW-0805">Transcription regulation</keyword>
<dbReference type="EMBL" id="LXWF01000040">
    <property type="protein sequence ID" value="ORC16390.1"/>
    <property type="molecule type" value="Genomic_DNA"/>
</dbReference>
<evidence type="ECO:0000256" key="2">
    <source>
        <dbReference type="ARBA" id="ARBA00023125"/>
    </source>
</evidence>
<feature type="compositionally biased region" description="Basic and acidic residues" evidence="4">
    <location>
        <begin position="496"/>
        <end position="505"/>
    </location>
</feature>
<evidence type="ECO:0000256" key="3">
    <source>
        <dbReference type="ARBA" id="ARBA00023163"/>
    </source>
</evidence>
<proteinExistence type="predicted"/>
<feature type="compositionally biased region" description="Basic and acidic residues" evidence="4">
    <location>
        <begin position="395"/>
        <end position="404"/>
    </location>
</feature>
<dbReference type="SUPFAM" id="SSF48008">
    <property type="entry name" value="GntR ligand-binding domain-like"/>
    <property type="match status" value="1"/>
</dbReference>
<dbReference type="Proteomes" id="UP000192359">
    <property type="component" value="Unassembled WGS sequence"/>
</dbReference>
<keyword evidence="7" id="KW-1185">Reference proteome</keyword>
<dbReference type="Gene3D" id="1.10.10.10">
    <property type="entry name" value="Winged helix-like DNA-binding domain superfamily/Winged helix DNA-binding domain"/>
    <property type="match status" value="1"/>
</dbReference>
<gene>
    <name evidence="6" type="ORF">A7979_03435</name>
</gene>
<dbReference type="Gene3D" id="1.20.120.530">
    <property type="entry name" value="GntR ligand-binding domain-like"/>
    <property type="match status" value="1"/>
</dbReference>
<feature type="compositionally biased region" description="Basic residues" evidence="4">
    <location>
        <begin position="539"/>
        <end position="551"/>
    </location>
</feature>
<evidence type="ECO:0000256" key="4">
    <source>
        <dbReference type="SAM" id="MobiDB-lite"/>
    </source>
</evidence>
<dbReference type="GO" id="GO:0003700">
    <property type="term" value="F:DNA-binding transcription factor activity"/>
    <property type="evidence" value="ECO:0007669"/>
    <property type="project" value="InterPro"/>
</dbReference>
<dbReference type="SUPFAM" id="SSF46785">
    <property type="entry name" value="Winged helix' DNA-binding domain"/>
    <property type="match status" value="1"/>
</dbReference>
<evidence type="ECO:0000259" key="5">
    <source>
        <dbReference type="PROSITE" id="PS50949"/>
    </source>
</evidence>
<feature type="compositionally biased region" description="Low complexity" evidence="4">
    <location>
        <begin position="303"/>
        <end position="320"/>
    </location>
</feature>
<feature type="domain" description="HTH gntR-type" evidence="5">
    <location>
        <begin position="1"/>
        <end position="74"/>
    </location>
</feature>
<dbReference type="InterPro" id="IPR008920">
    <property type="entry name" value="TF_FadR/GntR_C"/>
</dbReference>
<dbReference type="PROSITE" id="PS50949">
    <property type="entry name" value="HTH_GNTR"/>
    <property type="match status" value="1"/>
</dbReference>
<name>A0A1Y1RPJ9_9MICC</name>
<keyword evidence="3" id="KW-0804">Transcription</keyword>
<feature type="compositionally biased region" description="Low complexity" evidence="4">
    <location>
        <begin position="327"/>
        <end position="362"/>
    </location>
</feature>
<reference evidence="6 7" key="1">
    <citation type="submission" date="2016-05" db="EMBL/GenBank/DDBJ databases">
        <title>Draft genome sequence of a porcine commensal Rothia nasimurium.</title>
        <authorList>
            <person name="Gaiser R.A."/>
            <person name="Van Baarlen P."/>
            <person name="Wells J.M."/>
        </authorList>
    </citation>
    <scope>NUCLEOTIDE SEQUENCE [LARGE SCALE GENOMIC DNA]</scope>
    <source>
        <strain evidence="6 7">PT-32</strain>
    </source>
</reference>
<accession>A0A1Y1RPJ9</accession>
<keyword evidence="2" id="KW-0238">DNA-binding</keyword>
<dbReference type="RefSeq" id="WP_083091960.1">
    <property type="nucleotide sequence ID" value="NZ_LXWF01000040.1"/>
</dbReference>
<organism evidence="6 7">
    <name type="scientific">Rothia nasimurium</name>
    <dbReference type="NCBI Taxonomy" id="85336"/>
    <lineage>
        <taxon>Bacteria</taxon>
        <taxon>Bacillati</taxon>
        <taxon>Actinomycetota</taxon>
        <taxon>Actinomycetes</taxon>
        <taxon>Micrococcales</taxon>
        <taxon>Micrococcaceae</taxon>
        <taxon>Rothia</taxon>
    </lineage>
</organism>
<comment type="caution">
    <text evidence="6">The sequence shown here is derived from an EMBL/GenBank/DDBJ whole genome shotgun (WGS) entry which is preliminary data.</text>
</comment>
<feature type="compositionally biased region" description="Low complexity" evidence="4">
    <location>
        <begin position="375"/>
        <end position="389"/>
    </location>
</feature>
<dbReference type="GO" id="GO:0003677">
    <property type="term" value="F:DNA binding"/>
    <property type="evidence" value="ECO:0007669"/>
    <property type="project" value="UniProtKB-KW"/>
</dbReference>
<feature type="region of interest" description="Disordered" evidence="4">
    <location>
        <begin position="279"/>
        <end position="551"/>
    </location>
</feature>
<dbReference type="OrthoDB" id="3567645at2"/>
<sequence>MAHHQQLLDWIENELVNQTLHLGDELPDDKELTQRVGMSHNHVRESLKHCEEIGVLKLYEGRKKSIIGVLVREPAISAGPAIGLYLAGSRSPRQDLLTTCLLLENFALAGPEYDSTAFVELDRILDELQEHAGSLTDFHEREADFHIQLGRLSGNPLISALLATLRDAMIEARFELVSQVPLWSATATRLVMEYRAITDAARSGDPALAQTLLRATLQDRFTEAGHPLHLEEPQQGDLTDAQFTLKPLDAELLELATGAQGGSLDPHLYQALFTIQPKDASADSQPQDAQAHGTSAPEEDCASEQSPEAPSSPALQPSPAESRKFPGTVGPAVRAVTTPPVPTAQLSSAEAADSASDQQSLEAKLRAEEERLDALEASASSGAKDAAGDPPVTHPVREKTEKADTSSGEQGPPHGAKAQKRTSSWSRIKRFDPVKYFGFSQQNQRPSQDKIGQAQAGEGAPDSPADDQPVETADLLEAVGAEQPSPPAESLSALREGYEYAHDEQASGSNPLDDGNSDGLEPATTTPLTREQEPQSKALVKKSSRRKKRRR</sequence>
<dbReference type="InterPro" id="IPR036388">
    <property type="entry name" value="WH-like_DNA-bd_sf"/>
</dbReference>
<dbReference type="Pfam" id="PF07729">
    <property type="entry name" value="FCD"/>
    <property type="match status" value="1"/>
</dbReference>
<protein>
    <recommendedName>
        <fullName evidence="5">HTH gntR-type domain-containing protein</fullName>
    </recommendedName>
</protein>
<dbReference type="PANTHER" id="PTHR43537">
    <property type="entry name" value="TRANSCRIPTIONAL REGULATOR, GNTR FAMILY"/>
    <property type="match status" value="1"/>
</dbReference>
<dbReference type="AlphaFoldDB" id="A0A1Y1RPJ9"/>
<dbReference type="InterPro" id="IPR036390">
    <property type="entry name" value="WH_DNA-bd_sf"/>
</dbReference>
<evidence type="ECO:0000313" key="6">
    <source>
        <dbReference type="EMBL" id="ORC16390.1"/>
    </source>
</evidence>
<dbReference type="SMART" id="SM00895">
    <property type="entry name" value="FCD"/>
    <property type="match status" value="1"/>
</dbReference>
<evidence type="ECO:0000313" key="7">
    <source>
        <dbReference type="Proteomes" id="UP000192359"/>
    </source>
</evidence>
<dbReference type="InterPro" id="IPR000524">
    <property type="entry name" value="Tscrpt_reg_HTH_GntR"/>
</dbReference>
<feature type="compositionally biased region" description="Basic and acidic residues" evidence="4">
    <location>
        <begin position="363"/>
        <end position="374"/>
    </location>
</feature>
<evidence type="ECO:0000256" key="1">
    <source>
        <dbReference type="ARBA" id="ARBA00023015"/>
    </source>
</evidence>
<feature type="compositionally biased region" description="Low complexity" evidence="4">
    <location>
        <begin position="282"/>
        <end position="291"/>
    </location>
</feature>
<dbReference type="InterPro" id="IPR011711">
    <property type="entry name" value="GntR_C"/>
</dbReference>
<dbReference type="PANTHER" id="PTHR43537:SF5">
    <property type="entry name" value="UXU OPERON TRANSCRIPTIONAL REGULATOR"/>
    <property type="match status" value="1"/>
</dbReference>